<dbReference type="EMBL" id="QRWX01000002">
    <property type="protein sequence ID" value="RGT56120.1"/>
    <property type="molecule type" value="Genomic_DNA"/>
</dbReference>
<evidence type="ECO:0000256" key="3">
    <source>
        <dbReference type="ARBA" id="ARBA00022801"/>
    </source>
</evidence>
<evidence type="ECO:0000256" key="1">
    <source>
        <dbReference type="ARBA" id="ARBA00022490"/>
    </source>
</evidence>
<dbReference type="Pfam" id="PF13742">
    <property type="entry name" value="tRNA_anti_2"/>
    <property type="match status" value="1"/>
</dbReference>
<protein>
    <recommendedName>
        <fullName evidence="5">Exodeoxyribonuclease 7 large subunit</fullName>
        <ecNumber evidence="5">3.1.11.6</ecNumber>
    </recommendedName>
    <alternativeName>
        <fullName evidence="5">Exodeoxyribonuclease VII large subunit</fullName>
        <shortName evidence="5">Exonuclease VII large subunit</shortName>
    </alternativeName>
</protein>
<name>A0A412PF84_9FIRM</name>
<dbReference type="InterPro" id="IPR003753">
    <property type="entry name" value="Exonuc_VII_L"/>
</dbReference>
<accession>A0A412PF84</accession>
<feature type="domain" description="Exonuclease VII large subunit C-terminal" evidence="7">
    <location>
        <begin position="124"/>
        <end position="455"/>
    </location>
</feature>
<evidence type="ECO:0000259" key="8">
    <source>
        <dbReference type="Pfam" id="PF13742"/>
    </source>
</evidence>
<keyword evidence="2 5" id="KW-0540">Nuclease</keyword>
<evidence type="ECO:0000313" key="9">
    <source>
        <dbReference type="EMBL" id="RGT56120.1"/>
    </source>
</evidence>
<evidence type="ECO:0000256" key="6">
    <source>
        <dbReference type="RuleBase" id="RU004355"/>
    </source>
</evidence>
<dbReference type="GO" id="GO:0003676">
    <property type="term" value="F:nucleic acid binding"/>
    <property type="evidence" value="ECO:0007669"/>
    <property type="project" value="InterPro"/>
</dbReference>
<dbReference type="CDD" id="cd04489">
    <property type="entry name" value="ExoVII_LU_OBF"/>
    <property type="match status" value="1"/>
</dbReference>
<comment type="catalytic activity">
    <reaction evidence="5 6">
        <text>Exonucleolytic cleavage in either 5'- to 3'- or 3'- to 5'-direction to yield nucleoside 5'-phosphates.</text>
        <dbReference type="EC" id="3.1.11.6"/>
    </reaction>
</comment>
<evidence type="ECO:0000259" key="7">
    <source>
        <dbReference type="Pfam" id="PF02601"/>
    </source>
</evidence>
<dbReference type="PANTHER" id="PTHR30008:SF0">
    <property type="entry name" value="EXODEOXYRIBONUCLEASE 7 LARGE SUBUNIT"/>
    <property type="match status" value="1"/>
</dbReference>
<organism evidence="9 10">
    <name type="scientific">Solobacterium moorei</name>
    <dbReference type="NCBI Taxonomy" id="102148"/>
    <lineage>
        <taxon>Bacteria</taxon>
        <taxon>Bacillati</taxon>
        <taxon>Bacillota</taxon>
        <taxon>Erysipelotrichia</taxon>
        <taxon>Erysipelotrichales</taxon>
        <taxon>Erysipelotrichaceae</taxon>
        <taxon>Solobacterium</taxon>
    </lineage>
</organism>
<keyword evidence="4 5" id="KW-0269">Exonuclease</keyword>
<feature type="domain" description="OB-fold nucleic acid binding" evidence="8">
    <location>
        <begin position="7"/>
        <end position="101"/>
    </location>
</feature>
<evidence type="ECO:0000313" key="10">
    <source>
        <dbReference type="Proteomes" id="UP000284731"/>
    </source>
</evidence>
<keyword evidence="3 5" id="KW-0378">Hydrolase</keyword>
<evidence type="ECO:0000256" key="4">
    <source>
        <dbReference type="ARBA" id="ARBA00022839"/>
    </source>
</evidence>
<comment type="similarity">
    <text evidence="5 6">Belongs to the XseA family.</text>
</comment>
<comment type="function">
    <text evidence="5">Bidirectionally degrades single-stranded DNA into large acid-insoluble oligonucleotides, which are then degraded further into small acid-soluble oligonucleotides.</text>
</comment>
<dbReference type="Pfam" id="PF02601">
    <property type="entry name" value="Exonuc_VII_L"/>
    <property type="match status" value="1"/>
</dbReference>
<comment type="subunit">
    <text evidence="5">Heterooligomer composed of large and small subunits.</text>
</comment>
<reference evidence="9 10" key="1">
    <citation type="submission" date="2018-08" db="EMBL/GenBank/DDBJ databases">
        <title>A genome reference for cultivated species of the human gut microbiota.</title>
        <authorList>
            <person name="Zou Y."/>
            <person name="Xue W."/>
            <person name="Luo G."/>
        </authorList>
    </citation>
    <scope>NUCLEOTIDE SEQUENCE [LARGE SCALE GENOMIC DNA]</scope>
    <source>
        <strain evidence="9 10">AF18-46</strain>
    </source>
</reference>
<dbReference type="GO" id="GO:0005737">
    <property type="term" value="C:cytoplasm"/>
    <property type="evidence" value="ECO:0007669"/>
    <property type="project" value="UniProtKB-SubCell"/>
</dbReference>
<comment type="subcellular location">
    <subcellularLocation>
        <location evidence="5 6">Cytoplasm</location>
    </subcellularLocation>
</comment>
<dbReference type="EC" id="3.1.11.6" evidence="5"/>
<keyword evidence="1 5" id="KW-0963">Cytoplasm</keyword>
<dbReference type="GO" id="GO:0009318">
    <property type="term" value="C:exodeoxyribonuclease VII complex"/>
    <property type="evidence" value="ECO:0007669"/>
    <property type="project" value="UniProtKB-UniRule"/>
</dbReference>
<dbReference type="PANTHER" id="PTHR30008">
    <property type="entry name" value="EXODEOXYRIBONUCLEASE 7 LARGE SUBUNIT"/>
    <property type="match status" value="1"/>
</dbReference>
<dbReference type="HAMAP" id="MF_00378">
    <property type="entry name" value="Exonuc_7_L"/>
    <property type="match status" value="1"/>
</dbReference>
<evidence type="ECO:0000256" key="2">
    <source>
        <dbReference type="ARBA" id="ARBA00022722"/>
    </source>
</evidence>
<dbReference type="InterPro" id="IPR020579">
    <property type="entry name" value="Exonuc_VII_lsu_C"/>
</dbReference>
<dbReference type="GO" id="GO:0006308">
    <property type="term" value="P:DNA catabolic process"/>
    <property type="evidence" value="ECO:0007669"/>
    <property type="project" value="UniProtKB-UniRule"/>
</dbReference>
<comment type="caution">
    <text evidence="9">The sequence shown here is derived from an EMBL/GenBank/DDBJ whole genome shotgun (WGS) entry which is preliminary data.</text>
</comment>
<dbReference type="NCBIfam" id="TIGR00237">
    <property type="entry name" value="xseA"/>
    <property type="match status" value="1"/>
</dbReference>
<dbReference type="GO" id="GO:0008855">
    <property type="term" value="F:exodeoxyribonuclease VII activity"/>
    <property type="evidence" value="ECO:0007669"/>
    <property type="project" value="UniProtKB-UniRule"/>
</dbReference>
<evidence type="ECO:0000256" key="5">
    <source>
        <dbReference type="HAMAP-Rule" id="MF_00378"/>
    </source>
</evidence>
<gene>
    <name evidence="5 9" type="primary">xseA</name>
    <name evidence="9" type="ORF">DWX20_04740</name>
</gene>
<dbReference type="Proteomes" id="UP000284731">
    <property type="component" value="Unassembled WGS sequence"/>
</dbReference>
<dbReference type="RefSeq" id="WP_118764677.1">
    <property type="nucleotide sequence ID" value="NZ_CABJCF010000002.1"/>
</dbReference>
<sequence length="469" mass="53280">MSRRIVPVSTLVNYLKKVMDENPVLHGVMIEGEISNIRMPYSGHWYFSLKDDHATLKCVMFSSANQKLGFKPENGDKVVLKGDVSVYVVDGSMQMIATNMERSGIGQLYQQFELLKKKLSDEGLFDVRYKKPLPAYPMDIALVTGNNTAAREDALITLKKRWPIAKLTEYPAPVQGMDAAPKIITALQTADDGNHQVIMLVRGGGSIEDLWCFNDEALARYIFQMKTPIVTGIGHEIDFTLVDFVSDYRANTPTGAVEATVPDIQEVLATLQNSRSRLMNAMRNTFMHAKKRFVYNASQPVLAKPERLYRDYITHLDYLAEKLMRFQELPKDKRHELNDKFHRFSQLVRERSTALHESIQEDKQRLLMYAKQSVQSNKNLLIQYQSQMKHALSITADDRRTKLEKNMSLLNAYSPLLILNRGYSVTYKNNKVVNTTDILEIGDEINIRLADGTVGAIVQTKEVSHANKG</sequence>
<dbReference type="AlphaFoldDB" id="A0A412PF84"/>
<proteinExistence type="inferred from homology"/>
<dbReference type="InterPro" id="IPR025824">
    <property type="entry name" value="OB-fold_nuc-bd_dom"/>
</dbReference>